<reference evidence="1" key="1">
    <citation type="submission" date="2020-04" db="EMBL/GenBank/DDBJ databases">
        <authorList>
            <person name="Chiriac C."/>
            <person name="Salcher M."/>
            <person name="Ghai R."/>
            <person name="Kavagutti S V."/>
        </authorList>
    </citation>
    <scope>NUCLEOTIDE SEQUENCE</scope>
</reference>
<accession>A0A6J5NG66</accession>
<gene>
    <name evidence="1" type="ORF">UFOVP711_23</name>
</gene>
<evidence type="ECO:0000313" key="1">
    <source>
        <dbReference type="EMBL" id="CAB4158750.1"/>
    </source>
</evidence>
<protein>
    <submittedName>
        <fullName evidence="1">Uncharacterized protein</fullName>
    </submittedName>
</protein>
<sequence length="153" mass="16745">MGTSACGDALLLGSVATAEDSMNNSEHITHLETWTAFPRNTPFVVKGHLGIYRYRYHFQPEVGEARVALYGGKAPAHRVDADVLDLTVVSDHELAMIRHASSRGEVTLDNTKIVTLLAWDVTRPKAKITMASGAILTVNKDRLQLPQEGKPPQ</sequence>
<organism evidence="1">
    <name type="scientific">uncultured Caudovirales phage</name>
    <dbReference type="NCBI Taxonomy" id="2100421"/>
    <lineage>
        <taxon>Viruses</taxon>
        <taxon>Duplodnaviria</taxon>
        <taxon>Heunggongvirae</taxon>
        <taxon>Uroviricota</taxon>
        <taxon>Caudoviricetes</taxon>
        <taxon>Peduoviridae</taxon>
        <taxon>Maltschvirus</taxon>
        <taxon>Maltschvirus maltsch</taxon>
    </lineage>
</organism>
<dbReference type="EMBL" id="LR796677">
    <property type="protein sequence ID" value="CAB4158750.1"/>
    <property type="molecule type" value="Genomic_DNA"/>
</dbReference>
<proteinExistence type="predicted"/>
<name>A0A6J5NG66_9CAUD</name>